<gene>
    <name evidence="1" type="ORF">HDE69_004406</name>
</gene>
<evidence type="ECO:0000313" key="2">
    <source>
        <dbReference type="Proteomes" id="UP000537718"/>
    </source>
</evidence>
<dbReference type="RefSeq" id="WP_183869434.1">
    <property type="nucleotide sequence ID" value="NZ_JACHCF010000012.1"/>
</dbReference>
<proteinExistence type="predicted"/>
<dbReference type="AlphaFoldDB" id="A0A7W8YWX9"/>
<evidence type="ECO:0000313" key="1">
    <source>
        <dbReference type="EMBL" id="MBB5623322.1"/>
    </source>
</evidence>
<sequence>MNNNPEIVPIKKCLELIENKLNRGAGSEWTSYDFEMLSNDIQTATGVILSVTTLKRLWGRLKYGSTPTTTTLNTLAKFAGYNDWREFKHKLPLDHLPMPIAENLPLETGVKKADGKWKYWLSGLSLLLITSYVILLLSTQTKASVEHTVYKFSSNKIKTAGLPNSVIFNYDATAADKDSVFISQSWDITRKVVVPAQQHTYSSIYYNPGYYRAKLIVGQQIVKEHDLMISSDGWLAMVHKDGGVPLYFKKNEVLKNNKIEVNEEILSKYNIPLQPALPELRFYNVRDMGDLRNDHFILETTLKSDFHQGNAACQRVEVLILCKDETIIIPLCSKGCVGDLSLYVAGTTVESKNTDLSKFGCNLDEWVKVRVESKNRHMRFFINGEEAYSLNFFSKPAAIVGLQYRFNGTGAVKDTRFIKDERIINF</sequence>
<dbReference type="Proteomes" id="UP000537718">
    <property type="component" value="Unassembled WGS sequence"/>
</dbReference>
<organism evidence="1 2">
    <name type="scientific">Pedobacter cryoconitis</name>
    <dbReference type="NCBI Taxonomy" id="188932"/>
    <lineage>
        <taxon>Bacteria</taxon>
        <taxon>Pseudomonadati</taxon>
        <taxon>Bacteroidota</taxon>
        <taxon>Sphingobacteriia</taxon>
        <taxon>Sphingobacteriales</taxon>
        <taxon>Sphingobacteriaceae</taxon>
        <taxon>Pedobacter</taxon>
    </lineage>
</organism>
<protein>
    <submittedName>
        <fullName evidence="1">Uncharacterized protein</fullName>
    </submittedName>
</protein>
<comment type="caution">
    <text evidence="1">The sequence shown here is derived from an EMBL/GenBank/DDBJ whole genome shotgun (WGS) entry which is preliminary data.</text>
</comment>
<name>A0A7W8YWX9_9SPHI</name>
<reference evidence="1 2" key="1">
    <citation type="submission" date="2020-08" db="EMBL/GenBank/DDBJ databases">
        <title>Genomic Encyclopedia of Type Strains, Phase IV (KMG-V): Genome sequencing to study the core and pangenomes of soil and plant-associated prokaryotes.</title>
        <authorList>
            <person name="Whitman W."/>
        </authorList>
    </citation>
    <scope>NUCLEOTIDE SEQUENCE [LARGE SCALE GENOMIC DNA]</scope>
    <source>
        <strain evidence="1 2">MP7CTX6</strain>
    </source>
</reference>
<accession>A0A7W8YWX9</accession>
<dbReference type="EMBL" id="JACHCF010000012">
    <property type="protein sequence ID" value="MBB5623322.1"/>
    <property type="molecule type" value="Genomic_DNA"/>
</dbReference>